<feature type="chain" id="PRO_5017394670" evidence="3">
    <location>
        <begin position="28"/>
        <end position="406"/>
    </location>
</feature>
<dbReference type="RefSeq" id="WP_119786458.1">
    <property type="nucleotide sequence ID" value="NZ_QYUQ01000002.1"/>
</dbReference>
<keyword evidence="2 3" id="KW-0732">Signal</keyword>
<name>A0A3A3G392_9BURK</name>
<dbReference type="AlphaFoldDB" id="A0A3A3G392"/>
<evidence type="ECO:0000313" key="5">
    <source>
        <dbReference type="EMBL" id="RJG02958.1"/>
    </source>
</evidence>
<dbReference type="CDD" id="cd06327">
    <property type="entry name" value="PBP1_SBP-like"/>
    <property type="match status" value="1"/>
</dbReference>
<dbReference type="SUPFAM" id="SSF53822">
    <property type="entry name" value="Periplasmic binding protein-like I"/>
    <property type="match status" value="1"/>
</dbReference>
<dbReference type="Proteomes" id="UP000266327">
    <property type="component" value="Unassembled WGS sequence"/>
</dbReference>
<reference evidence="6" key="1">
    <citation type="submission" date="2018-09" db="EMBL/GenBank/DDBJ databases">
        <authorList>
            <person name="Zhu H."/>
        </authorList>
    </citation>
    <scope>NUCLEOTIDE SEQUENCE [LARGE SCALE GENOMIC DNA]</scope>
    <source>
        <strain evidence="6">K1S02-23</strain>
    </source>
</reference>
<protein>
    <submittedName>
        <fullName evidence="5">ABC transporter substrate-binding protein</fullName>
    </submittedName>
</protein>
<evidence type="ECO:0000256" key="3">
    <source>
        <dbReference type="SAM" id="SignalP"/>
    </source>
</evidence>
<dbReference type="OrthoDB" id="8887944at2"/>
<dbReference type="EMBL" id="QYUQ01000002">
    <property type="protein sequence ID" value="RJG02958.1"/>
    <property type="molecule type" value="Genomic_DNA"/>
</dbReference>
<gene>
    <name evidence="5" type="ORF">D3878_16355</name>
</gene>
<comment type="similarity">
    <text evidence="1">Belongs to the leucine-binding protein family.</text>
</comment>
<proteinExistence type="inferred from homology"/>
<accession>A0A3A3G392</accession>
<dbReference type="PANTHER" id="PTHR30483">
    <property type="entry name" value="LEUCINE-SPECIFIC-BINDING PROTEIN"/>
    <property type="match status" value="1"/>
</dbReference>
<evidence type="ECO:0000256" key="2">
    <source>
        <dbReference type="ARBA" id="ARBA00022729"/>
    </source>
</evidence>
<feature type="domain" description="Leucine-binding protein" evidence="4">
    <location>
        <begin position="34"/>
        <end position="369"/>
    </location>
</feature>
<evidence type="ECO:0000259" key="4">
    <source>
        <dbReference type="Pfam" id="PF13458"/>
    </source>
</evidence>
<dbReference type="InterPro" id="IPR028081">
    <property type="entry name" value="Leu-bd"/>
</dbReference>
<dbReference type="InterPro" id="IPR051010">
    <property type="entry name" value="BCAA_transport"/>
</dbReference>
<evidence type="ECO:0000256" key="1">
    <source>
        <dbReference type="ARBA" id="ARBA00010062"/>
    </source>
</evidence>
<dbReference type="PANTHER" id="PTHR30483:SF6">
    <property type="entry name" value="PERIPLASMIC BINDING PROTEIN OF ABC TRANSPORTER FOR NATURAL AMINO ACIDS"/>
    <property type="match status" value="1"/>
</dbReference>
<dbReference type="InterPro" id="IPR028082">
    <property type="entry name" value="Peripla_BP_I"/>
</dbReference>
<dbReference type="Gene3D" id="3.40.50.2300">
    <property type="match status" value="2"/>
</dbReference>
<comment type="caution">
    <text evidence="5">The sequence shown here is derived from an EMBL/GenBank/DDBJ whole genome shotgun (WGS) entry which is preliminary data.</text>
</comment>
<dbReference type="Pfam" id="PF13458">
    <property type="entry name" value="Peripla_BP_6"/>
    <property type="match status" value="1"/>
</dbReference>
<organism evidence="5 6">
    <name type="scientific">Noviherbaspirillum sedimenti</name>
    <dbReference type="NCBI Taxonomy" id="2320865"/>
    <lineage>
        <taxon>Bacteria</taxon>
        <taxon>Pseudomonadati</taxon>
        <taxon>Pseudomonadota</taxon>
        <taxon>Betaproteobacteria</taxon>
        <taxon>Burkholderiales</taxon>
        <taxon>Oxalobacteraceae</taxon>
        <taxon>Noviherbaspirillum</taxon>
    </lineage>
</organism>
<sequence length="406" mass="43828">MTISSKSCRRAVFLSLAALAAASSAHANVSDDVIRIGVLTDMQGPYSDIGGKGSVTAAKMAIADFGGMVLGKKIEIVVGDHQNKTDVGVTTLLKWFDNDKVDAIFELNNSALHIAAARIATQKNKILINTGAAAASITGENCSLMSVHYTYDTYALANSTTKAMAQQGAKNFYILAVDYALGAALTKDITEASKQSGGTIVGTTRHPLNASDFSSFLLQAQSAKADVIALANAGGDTINTIKAAKQFQVTDKQKLMASILYINDVHTLGLETAQGMFASTAFYWDLNDETRAWSRRFFNEHKKMPAQPHAGIYSAVLTYLKAIKVAGTDESSAVMASMRKERINDMFAKNAYIREDGRMVHDMYLVKVKSPAESKYAWDYYKVVATIPGDKAFRPLAESACPLVKK</sequence>
<keyword evidence="6" id="KW-1185">Reference proteome</keyword>
<feature type="signal peptide" evidence="3">
    <location>
        <begin position="1"/>
        <end position="27"/>
    </location>
</feature>
<evidence type="ECO:0000313" key="6">
    <source>
        <dbReference type="Proteomes" id="UP000266327"/>
    </source>
</evidence>